<dbReference type="EMBL" id="LR797447">
    <property type="protein sequence ID" value="CAB4217525.1"/>
    <property type="molecule type" value="Genomic_DNA"/>
</dbReference>
<protein>
    <submittedName>
        <fullName evidence="4">Uncharacterized protein</fullName>
    </submittedName>
</protein>
<evidence type="ECO:0000313" key="1">
    <source>
        <dbReference type="EMBL" id="CAB4169947.1"/>
    </source>
</evidence>
<evidence type="ECO:0000313" key="5">
    <source>
        <dbReference type="EMBL" id="CAB4212909.1"/>
    </source>
</evidence>
<dbReference type="EMBL" id="LR798371">
    <property type="protein sequence ID" value="CAB5227250.1"/>
    <property type="molecule type" value="Genomic_DNA"/>
</dbReference>
<dbReference type="EMBL" id="LR797035">
    <property type="protein sequence ID" value="CAB4183433.1"/>
    <property type="molecule type" value="Genomic_DNA"/>
</dbReference>
<evidence type="ECO:0000313" key="2">
    <source>
        <dbReference type="EMBL" id="CAB4176630.1"/>
    </source>
</evidence>
<name>A0A6J5RTP6_9CAUD</name>
<dbReference type="EMBL" id="LR797385">
    <property type="protein sequence ID" value="CAB4212909.1"/>
    <property type="molecule type" value="Genomic_DNA"/>
</dbReference>
<evidence type="ECO:0000313" key="7">
    <source>
        <dbReference type="EMBL" id="CAB5227250.1"/>
    </source>
</evidence>
<gene>
    <name evidence="3" type="ORF">UFOVP1082_43</name>
    <name evidence="4" type="ORF">UFOVP1322_28</name>
    <name evidence="5" type="ORF">UFOVP1434_50</name>
    <name evidence="7" type="ORF">UFOVP1529_32</name>
    <name evidence="6" type="ORF">UFOVP1593_43</name>
    <name evidence="1" type="ORF">UFOVP906_21</name>
    <name evidence="2" type="ORF">UFOVP992_47</name>
</gene>
<evidence type="ECO:0000313" key="4">
    <source>
        <dbReference type="EMBL" id="CAB4197546.1"/>
    </source>
</evidence>
<reference evidence="4" key="1">
    <citation type="submission" date="2020-05" db="EMBL/GenBank/DDBJ databases">
        <authorList>
            <person name="Chiriac C."/>
            <person name="Salcher M."/>
            <person name="Ghai R."/>
            <person name="Kavagutti S V."/>
        </authorList>
    </citation>
    <scope>NUCLEOTIDE SEQUENCE</scope>
</reference>
<evidence type="ECO:0000313" key="6">
    <source>
        <dbReference type="EMBL" id="CAB4217525.1"/>
    </source>
</evidence>
<dbReference type="EMBL" id="LR797256">
    <property type="protein sequence ID" value="CAB4197546.1"/>
    <property type="molecule type" value="Genomic_DNA"/>
</dbReference>
<organism evidence="4">
    <name type="scientific">uncultured Caudovirales phage</name>
    <dbReference type="NCBI Taxonomy" id="2100421"/>
    <lineage>
        <taxon>Viruses</taxon>
        <taxon>Duplodnaviria</taxon>
        <taxon>Heunggongvirae</taxon>
        <taxon>Uroviricota</taxon>
        <taxon>Caudoviricetes</taxon>
        <taxon>Peduoviridae</taxon>
        <taxon>Maltschvirus</taxon>
        <taxon>Maltschvirus maltsch</taxon>
    </lineage>
</organism>
<dbReference type="EMBL" id="LR796850">
    <property type="protein sequence ID" value="CAB4169947.1"/>
    <property type="molecule type" value="Genomic_DNA"/>
</dbReference>
<sequence length="63" mass="7130">MSVESWCGTFMACHAITANGVWRTAWPDGEAYWVQDGLTVNMFHILMGELVKELNANAEQQRN</sequence>
<proteinExistence type="predicted"/>
<accession>A0A6J5RTP6</accession>
<dbReference type="EMBL" id="LR796936">
    <property type="protein sequence ID" value="CAB4176630.1"/>
    <property type="molecule type" value="Genomic_DNA"/>
</dbReference>
<evidence type="ECO:0000313" key="3">
    <source>
        <dbReference type="EMBL" id="CAB4183433.1"/>
    </source>
</evidence>